<dbReference type="NCBIfam" id="TIGR04485">
    <property type="entry name" value="thiosulf_SoxX"/>
    <property type="match status" value="1"/>
</dbReference>
<evidence type="ECO:0000256" key="6">
    <source>
        <dbReference type="PROSITE-ProRule" id="PRU00433"/>
    </source>
</evidence>
<name>A0A0E4FWG9_9BRAD</name>
<dbReference type="InterPro" id="IPR023753">
    <property type="entry name" value="FAD/NAD-binding_dom"/>
</dbReference>
<organism evidence="9 10">
    <name type="scientific">Bradyrhizobium diazoefficiens</name>
    <dbReference type="NCBI Taxonomy" id="1355477"/>
    <lineage>
        <taxon>Bacteria</taxon>
        <taxon>Pseudomonadati</taxon>
        <taxon>Pseudomonadota</taxon>
        <taxon>Alphaproteobacteria</taxon>
        <taxon>Hyphomicrobiales</taxon>
        <taxon>Nitrobacteraceae</taxon>
        <taxon>Bradyrhizobium</taxon>
    </lineage>
</organism>
<evidence type="ECO:0000313" key="10">
    <source>
        <dbReference type="Proteomes" id="UP000063308"/>
    </source>
</evidence>
<keyword evidence="4" id="KW-0274">FAD</keyword>
<dbReference type="SUPFAM" id="SSF55424">
    <property type="entry name" value="FAD/NAD-linked reductases, dimerisation (C-terminal) domain"/>
    <property type="match status" value="1"/>
</dbReference>
<dbReference type="GO" id="GO:0046872">
    <property type="term" value="F:metal ion binding"/>
    <property type="evidence" value="ECO:0007669"/>
    <property type="project" value="UniProtKB-KW"/>
</dbReference>
<feature type="region of interest" description="Disordered" evidence="7">
    <location>
        <begin position="434"/>
        <end position="484"/>
    </location>
</feature>
<dbReference type="Pfam" id="PF09242">
    <property type="entry name" value="FCSD-flav_bind"/>
    <property type="match status" value="1"/>
</dbReference>
<evidence type="ECO:0000256" key="1">
    <source>
        <dbReference type="ARBA" id="ARBA00022617"/>
    </source>
</evidence>
<dbReference type="Gene3D" id="1.10.760.10">
    <property type="entry name" value="Cytochrome c-like domain"/>
    <property type="match status" value="1"/>
</dbReference>
<protein>
    <submittedName>
        <fullName evidence="9">Flavocytochrome C flavoprotein subunit</fullName>
    </submittedName>
</protein>
<keyword evidence="1 6" id="KW-0349">Heme</keyword>
<dbReference type="PROSITE" id="PS51007">
    <property type="entry name" value="CYTC"/>
    <property type="match status" value="1"/>
</dbReference>
<evidence type="ECO:0000313" key="9">
    <source>
        <dbReference type="EMBL" id="BAR59862.1"/>
    </source>
</evidence>
<evidence type="ECO:0000256" key="3">
    <source>
        <dbReference type="ARBA" id="ARBA00022723"/>
    </source>
</evidence>
<dbReference type="SUPFAM" id="SSF46626">
    <property type="entry name" value="Cytochrome c"/>
    <property type="match status" value="1"/>
</dbReference>
<evidence type="ECO:0000256" key="7">
    <source>
        <dbReference type="SAM" id="MobiDB-lite"/>
    </source>
</evidence>
<dbReference type="GO" id="GO:0050660">
    <property type="term" value="F:flavin adenine dinucleotide binding"/>
    <property type="evidence" value="ECO:0007669"/>
    <property type="project" value="InterPro"/>
</dbReference>
<dbReference type="FunFam" id="3.50.50.60:FF:000234">
    <property type="entry name" value="Flavocytochrome C sulfide dehydrogenase"/>
    <property type="match status" value="1"/>
</dbReference>
<accession>A0A0E4FWG9</accession>
<evidence type="ECO:0000256" key="5">
    <source>
        <dbReference type="ARBA" id="ARBA00023004"/>
    </source>
</evidence>
<keyword evidence="5 6" id="KW-0408">Iron</keyword>
<dbReference type="InterPro" id="IPR036909">
    <property type="entry name" value="Cyt_c-like_dom_sf"/>
</dbReference>
<sequence length="635" mass="67457">MNAPVTRRNVVLGITAAATSYAVPSILRAQSAGRVVVVGGGFGGAACARALKRADAKLQVTLIEPNKVFTSCPFSNEVIAGLREIEAQQFGYDKLVAEGTTVIAQAATTVDPERRSVTTTDGATLTYDRLVLSPGIDFHVEALPGYDEAASEKMPHAWKAGAQTLLLRRQLEAMEDGGTVAIAIPANPSRCPPAPYERASLIAHYLKTKKPRAKVLILDAKDSFSQQRLFERAWKELYGDMIERIALSQGGGVTSVDASTKTIVTEFGNYTPDVANVIPPQRAGHVAQIAGAADATGWCPIDPMTFESKLVRNIHIIGDACLGGGMPKSASAASAQGKACAAAIVNLLAGRAPETPRLTGVCYTTVAPSYGFSLAGNYQPRGDIYAEVEGGATSPVDAPRELRAREADEAARWFKPSRQTPLAKAMMGRACRHEHDALPPPRAGEGWGEGVSARENPQEERALTRRYAATSPASGRGKRSSRRPQSFNPISAIAVFIVASLALALPTQADELAPYTIVGDGIPASLTGTPGDAARGRALVLARTTTCILCHSGPFPETRFQGDLAPDLSGAGNRWSVSQLRLRLVDAARFNAETIMPSYYRNDGLVRVGRNFAGKPILSAAEIEDIVAYLATLRD</sequence>
<dbReference type="GO" id="GO:0009055">
    <property type="term" value="F:electron transfer activity"/>
    <property type="evidence" value="ECO:0007669"/>
    <property type="project" value="InterPro"/>
</dbReference>
<dbReference type="InterPro" id="IPR036188">
    <property type="entry name" value="FAD/NAD-bd_sf"/>
</dbReference>
<dbReference type="PANTHER" id="PTHR43755:SF1">
    <property type="entry name" value="FAD-DEPENDENT PYRIDINE NUCLEOTIDE-DISULPHIDE OXIDOREDUCTASE"/>
    <property type="match status" value="1"/>
</dbReference>
<dbReference type="InterPro" id="IPR015323">
    <property type="entry name" value="FlavoCytC_S_DH_flav-bd"/>
</dbReference>
<evidence type="ECO:0000256" key="4">
    <source>
        <dbReference type="ARBA" id="ARBA00022827"/>
    </source>
</evidence>
<evidence type="ECO:0000256" key="2">
    <source>
        <dbReference type="ARBA" id="ARBA00022630"/>
    </source>
</evidence>
<proteinExistence type="predicted"/>
<dbReference type="Pfam" id="PF07992">
    <property type="entry name" value="Pyr_redox_2"/>
    <property type="match status" value="1"/>
</dbReference>
<dbReference type="InterPro" id="IPR016156">
    <property type="entry name" value="FAD/NAD-linked_Rdtase_dimer_sf"/>
</dbReference>
<dbReference type="Pfam" id="PF21706">
    <property type="entry name" value="FCSD_central"/>
    <property type="match status" value="1"/>
</dbReference>
<dbReference type="Proteomes" id="UP000063308">
    <property type="component" value="Chromosome"/>
</dbReference>
<dbReference type="GO" id="GO:0020037">
    <property type="term" value="F:heme binding"/>
    <property type="evidence" value="ECO:0007669"/>
    <property type="project" value="InterPro"/>
</dbReference>
<dbReference type="SUPFAM" id="SSF51905">
    <property type="entry name" value="FAD/NAD(P)-binding domain"/>
    <property type="match status" value="2"/>
</dbReference>
<dbReference type="InterPro" id="IPR052541">
    <property type="entry name" value="SQRD"/>
</dbReference>
<dbReference type="Gene3D" id="3.50.50.60">
    <property type="entry name" value="FAD/NAD(P)-binding domain"/>
    <property type="match status" value="2"/>
</dbReference>
<dbReference type="AlphaFoldDB" id="A0A0E4FWG9"/>
<gene>
    <name evidence="9" type="ORF">NK6_6711</name>
</gene>
<feature type="domain" description="Cytochrome c" evidence="8">
    <location>
        <begin position="531"/>
        <end position="634"/>
    </location>
</feature>
<dbReference type="InterPro" id="IPR037092">
    <property type="entry name" value="FlavoCytC_S_DH_flav-bd_sf"/>
</dbReference>
<dbReference type="InterPro" id="IPR049386">
    <property type="entry name" value="FCSD_central"/>
</dbReference>
<keyword evidence="3 6" id="KW-0479">Metal-binding</keyword>
<dbReference type="InterPro" id="IPR009056">
    <property type="entry name" value="Cyt_c-like_dom"/>
</dbReference>
<evidence type="ECO:0000259" key="8">
    <source>
        <dbReference type="PROSITE" id="PS51007"/>
    </source>
</evidence>
<dbReference type="Gene3D" id="3.90.760.10">
    <property type="entry name" value="Flavocytochrome c sulphide dehydrogenase, flavin-binding domain"/>
    <property type="match status" value="1"/>
</dbReference>
<keyword evidence="2" id="KW-0285">Flavoprotein</keyword>
<dbReference type="GO" id="GO:0016491">
    <property type="term" value="F:oxidoreductase activity"/>
    <property type="evidence" value="ECO:0007669"/>
    <property type="project" value="InterPro"/>
</dbReference>
<dbReference type="PANTHER" id="PTHR43755">
    <property type="match status" value="1"/>
</dbReference>
<dbReference type="EMBL" id="AP014685">
    <property type="protein sequence ID" value="BAR59862.1"/>
    <property type="molecule type" value="Genomic_DNA"/>
</dbReference>
<dbReference type="InterPro" id="IPR030999">
    <property type="entry name" value="Thiosulf_SoxX"/>
</dbReference>
<reference evidence="9 10" key="1">
    <citation type="submission" date="2014-11" db="EMBL/GenBank/DDBJ databases">
        <title>Symbiosis island explosion on the genome of extra-slow-growing strains of soybean bradyrhizobia with massive insertion sequences.</title>
        <authorList>
            <person name="Iida T."/>
            <person name="Minamisawa K."/>
        </authorList>
    </citation>
    <scope>NUCLEOTIDE SEQUENCE [LARGE SCALE GENOMIC DNA]</scope>
    <source>
        <strain evidence="9 10">NK6</strain>
    </source>
</reference>